<dbReference type="InterPro" id="IPR002035">
    <property type="entry name" value="VWF_A"/>
</dbReference>
<dbReference type="Proteomes" id="UP000295444">
    <property type="component" value="Unassembled WGS sequence"/>
</dbReference>
<dbReference type="AlphaFoldDB" id="A0A4R6S0B6"/>
<dbReference type="SUPFAM" id="SSF53300">
    <property type="entry name" value="vWA-like"/>
    <property type="match status" value="1"/>
</dbReference>
<dbReference type="Gene3D" id="3.40.50.410">
    <property type="entry name" value="von Willebrand factor, type A domain"/>
    <property type="match status" value="1"/>
</dbReference>
<dbReference type="SMART" id="SM00327">
    <property type="entry name" value="VWA"/>
    <property type="match status" value="1"/>
</dbReference>
<dbReference type="EMBL" id="SNXZ01000007">
    <property type="protein sequence ID" value="TDP92939.1"/>
    <property type="molecule type" value="Genomic_DNA"/>
</dbReference>
<dbReference type="InterPro" id="IPR036465">
    <property type="entry name" value="vWFA_dom_sf"/>
</dbReference>
<evidence type="ECO:0000313" key="4">
    <source>
        <dbReference type="Proteomes" id="UP000295444"/>
    </source>
</evidence>
<keyword evidence="4" id="KW-1185">Reference proteome</keyword>
<dbReference type="Pfam" id="PF13768">
    <property type="entry name" value="VWA_3"/>
    <property type="match status" value="1"/>
</dbReference>
<organism evidence="3 4">
    <name type="scientific">Labedaea rhizosphaerae</name>
    <dbReference type="NCBI Taxonomy" id="598644"/>
    <lineage>
        <taxon>Bacteria</taxon>
        <taxon>Bacillati</taxon>
        <taxon>Actinomycetota</taxon>
        <taxon>Actinomycetes</taxon>
        <taxon>Pseudonocardiales</taxon>
        <taxon>Pseudonocardiaceae</taxon>
        <taxon>Labedaea</taxon>
    </lineage>
</organism>
<dbReference type="Gene3D" id="2.60.40.3670">
    <property type="match status" value="1"/>
</dbReference>
<accession>A0A4R6S0B6</accession>
<feature type="region of interest" description="Disordered" evidence="1">
    <location>
        <begin position="400"/>
        <end position="425"/>
    </location>
</feature>
<evidence type="ECO:0000256" key="1">
    <source>
        <dbReference type="SAM" id="MobiDB-lite"/>
    </source>
</evidence>
<dbReference type="PANTHER" id="PTHR45737:SF6">
    <property type="entry name" value="VON WILLEBRAND FACTOR A DOMAIN-CONTAINING PROTEIN 5A"/>
    <property type="match status" value="1"/>
</dbReference>
<dbReference type="OrthoDB" id="568872at2"/>
<dbReference type="CDD" id="cd00198">
    <property type="entry name" value="vWFA"/>
    <property type="match status" value="1"/>
</dbReference>
<dbReference type="RefSeq" id="WP_133853280.1">
    <property type="nucleotide sequence ID" value="NZ_SNXZ01000007.1"/>
</dbReference>
<dbReference type="Gene3D" id="1.20.120.1690">
    <property type="match status" value="1"/>
</dbReference>
<comment type="caution">
    <text evidence="3">The sequence shown here is derived from an EMBL/GenBank/DDBJ whole genome shotgun (WGS) entry which is preliminary data.</text>
</comment>
<evidence type="ECO:0000259" key="2">
    <source>
        <dbReference type="SMART" id="SM00327"/>
    </source>
</evidence>
<sequence length="425" mass="44894">MSAGPEFTVAVDQNAYLSEGANRVDAVVTVTATGDAAPAPTTEALEMLIIDCSGSMQGDRIVAARAATAAAIGQLRDGALFAVIAGATSAMQVYPKRGAARADEGTRQEALQAVKRLSANGGTRFANWLELARRIAEQHPGAIRHALMLTDGQNGDQPGELEKTLAACTGVFTCDCRGVGTDWTVAEVRKVASALLGTVDIVARPENLAADFHAIMNSAMGKRVADVSLRLWSPKGAQVKFVKQVAPEVEDLTGKRVQTGPLHGDYPLGAWGAESREYHVCVEVPTQAIGAEMLAGRAMVVRGGSDETLAQGLIRAIWTADDALSAKVSKKVAHYTGQTEYADAVEEGLAARRDGDTARATARLGRAVELAAAAGDKDKMEMLEKVVEVEDAATGTVRLRSQVSDEAEKELDIRSRRTSRVRGEG</sequence>
<gene>
    <name evidence="3" type="ORF">EV186_107174</name>
</gene>
<dbReference type="Pfam" id="PF18571">
    <property type="entry name" value="VWA_3_C"/>
    <property type="match status" value="1"/>
</dbReference>
<evidence type="ECO:0000313" key="3">
    <source>
        <dbReference type="EMBL" id="TDP92939.1"/>
    </source>
</evidence>
<reference evidence="3 4" key="1">
    <citation type="submission" date="2019-03" db="EMBL/GenBank/DDBJ databases">
        <title>Genomic Encyclopedia of Type Strains, Phase IV (KMG-IV): sequencing the most valuable type-strain genomes for metagenomic binning, comparative biology and taxonomic classification.</title>
        <authorList>
            <person name="Goeker M."/>
        </authorList>
    </citation>
    <scope>NUCLEOTIDE SEQUENCE [LARGE SCALE GENOMIC DNA]</scope>
    <source>
        <strain evidence="3 4">DSM 45361</strain>
    </source>
</reference>
<name>A0A4R6S0B6_LABRH</name>
<dbReference type="PANTHER" id="PTHR45737">
    <property type="entry name" value="VON WILLEBRAND FACTOR A DOMAIN-CONTAINING PROTEIN 5A"/>
    <property type="match status" value="1"/>
</dbReference>
<feature type="compositionally biased region" description="Basic and acidic residues" evidence="1">
    <location>
        <begin position="410"/>
        <end position="425"/>
    </location>
</feature>
<dbReference type="InterPro" id="IPR041176">
    <property type="entry name" value="VWA_3_C"/>
</dbReference>
<protein>
    <submittedName>
        <fullName evidence="3">von Willebrand factor type A domain-containing protein</fullName>
    </submittedName>
</protein>
<feature type="domain" description="VWFA" evidence="2">
    <location>
        <begin position="43"/>
        <end position="216"/>
    </location>
</feature>
<proteinExistence type="predicted"/>